<feature type="transmembrane region" description="Helical" evidence="6">
    <location>
        <begin position="316"/>
        <end position="336"/>
    </location>
</feature>
<feature type="transmembrane region" description="Helical" evidence="6">
    <location>
        <begin position="103"/>
        <end position="128"/>
    </location>
</feature>
<dbReference type="GO" id="GO:0005886">
    <property type="term" value="C:plasma membrane"/>
    <property type="evidence" value="ECO:0007669"/>
    <property type="project" value="UniProtKB-SubCell"/>
</dbReference>
<gene>
    <name evidence="7" type="ORF">AV654_15815</name>
</gene>
<feature type="transmembrane region" description="Helical" evidence="6">
    <location>
        <begin position="379"/>
        <end position="398"/>
    </location>
</feature>
<feature type="transmembrane region" description="Helical" evidence="6">
    <location>
        <begin position="404"/>
        <end position="423"/>
    </location>
</feature>
<dbReference type="PANTHER" id="PTHR30250:SF11">
    <property type="entry name" value="O-ANTIGEN TRANSPORTER-RELATED"/>
    <property type="match status" value="1"/>
</dbReference>
<dbReference type="Pfam" id="PF13440">
    <property type="entry name" value="Polysacc_synt_3"/>
    <property type="match status" value="1"/>
</dbReference>
<keyword evidence="5 6" id="KW-0472">Membrane</keyword>
<feature type="transmembrane region" description="Helical" evidence="6">
    <location>
        <begin position="71"/>
        <end position="91"/>
    </location>
</feature>
<keyword evidence="2" id="KW-1003">Cell membrane</keyword>
<comment type="subcellular location">
    <subcellularLocation>
        <location evidence="1">Cell membrane</location>
        <topology evidence="1">Multi-pass membrane protein</topology>
    </subcellularLocation>
</comment>
<reference evidence="8" key="1">
    <citation type="submission" date="2016-01" db="EMBL/GenBank/DDBJ databases">
        <title>Draft genome of Chromobacterium sp. F49.</title>
        <authorList>
            <person name="Hong K.W."/>
        </authorList>
    </citation>
    <scope>NUCLEOTIDE SEQUENCE [LARGE SCALE GENOMIC DNA]</scope>
    <source>
        <strain evidence="8">M63</strain>
    </source>
</reference>
<dbReference type="PANTHER" id="PTHR30250">
    <property type="entry name" value="PST FAMILY PREDICTED COLANIC ACID TRANSPORTER"/>
    <property type="match status" value="1"/>
</dbReference>
<evidence type="ECO:0000313" key="8">
    <source>
        <dbReference type="Proteomes" id="UP000076563"/>
    </source>
</evidence>
<feature type="transmembrane region" description="Helical" evidence="6">
    <location>
        <begin position="35"/>
        <end position="59"/>
    </location>
</feature>
<evidence type="ECO:0008006" key="9">
    <source>
        <dbReference type="Google" id="ProtNLM"/>
    </source>
</evidence>
<accession>A0A163Y647</accession>
<evidence type="ECO:0000313" key="7">
    <source>
        <dbReference type="EMBL" id="KZE78953.1"/>
    </source>
</evidence>
<evidence type="ECO:0000256" key="2">
    <source>
        <dbReference type="ARBA" id="ARBA00022475"/>
    </source>
</evidence>
<evidence type="ECO:0000256" key="5">
    <source>
        <dbReference type="ARBA" id="ARBA00023136"/>
    </source>
</evidence>
<feature type="transmembrane region" description="Helical" evidence="6">
    <location>
        <begin position="173"/>
        <end position="194"/>
    </location>
</feature>
<feature type="transmembrane region" description="Helical" evidence="6">
    <location>
        <begin position="348"/>
        <end position="367"/>
    </location>
</feature>
<dbReference type="OrthoDB" id="8482265at2"/>
<feature type="transmembrane region" description="Helical" evidence="6">
    <location>
        <begin position="271"/>
        <end position="295"/>
    </location>
</feature>
<dbReference type="Proteomes" id="UP000076563">
    <property type="component" value="Unassembled WGS sequence"/>
</dbReference>
<protein>
    <recommendedName>
        <fullName evidence="9">Polysaccharide biosynthesis protein C-terminal domain-containing protein</fullName>
    </recommendedName>
</protein>
<feature type="transmembrane region" description="Helical" evidence="6">
    <location>
        <begin position="140"/>
        <end position="161"/>
    </location>
</feature>
<proteinExistence type="predicted"/>
<feature type="transmembrane region" description="Helical" evidence="6">
    <location>
        <begin position="241"/>
        <end position="265"/>
    </location>
</feature>
<dbReference type="EMBL" id="LQRA01000052">
    <property type="protein sequence ID" value="KZE78953.1"/>
    <property type="molecule type" value="Genomic_DNA"/>
</dbReference>
<keyword evidence="4 6" id="KW-1133">Transmembrane helix</keyword>
<evidence type="ECO:0000256" key="6">
    <source>
        <dbReference type="SAM" id="Phobius"/>
    </source>
</evidence>
<sequence>MNSFMSLFRKGLDISNVYGLVKSLFTRKDSTASSISTVTVTMLIFLLNLITGILTARYLGPVGKGELSAMTLWFIFLAGMLMLGLPSALLFNLKKRQEDSPGLYVAGVLLCLAAGCAALLIGFIGIPYWLHGYSPEVVRYAQWFMLASPVLLLEYINNSVLQARGEFTLFNKLRILPHIGTVLILLVLIFTNTLTPFSGAVAYALPTIPITFGLTVRLLWRYLPRLKQMRQSVSHLVSYSLRSSGVDVMGTLIMYMDQVVVIMLLSPSNLGLYLVAVSLAKVVNVIQTSLALVVFPKASGLPKEEAIELVKRVFRISVFVTLIVALLFMFVGPLVLNLLYGSQYHEAVSIFRILLLEVVIGGGTLILSQAFMSVGKPGICSIQQVIGLSVSLVLMVLLVPRYGLLFTGISLLTATCIRFVFILSQYKFTLKTTIPRLLITRDDIQWLLRQVNLGSHVTKQTNDA</sequence>
<evidence type="ECO:0000256" key="3">
    <source>
        <dbReference type="ARBA" id="ARBA00022692"/>
    </source>
</evidence>
<keyword evidence="8" id="KW-1185">Reference proteome</keyword>
<dbReference type="eggNOG" id="COG2244">
    <property type="taxonomic scope" value="Bacteria"/>
</dbReference>
<dbReference type="RefSeq" id="WP_063181324.1">
    <property type="nucleotide sequence ID" value="NZ_LQRA01000052.1"/>
</dbReference>
<name>A0A163Y647_9BACL</name>
<dbReference type="InterPro" id="IPR050833">
    <property type="entry name" value="Poly_Biosynth_Transport"/>
</dbReference>
<feature type="transmembrane region" description="Helical" evidence="6">
    <location>
        <begin position="200"/>
        <end position="220"/>
    </location>
</feature>
<keyword evidence="3 6" id="KW-0812">Transmembrane</keyword>
<dbReference type="AlphaFoldDB" id="A0A163Y647"/>
<comment type="caution">
    <text evidence="7">The sequence shown here is derived from an EMBL/GenBank/DDBJ whole genome shotgun (WGS) entry which is preliminary data.</text>
</comment>
<dbReference type="STRING" id="1007103.GCA_000213315_04323"/>
<evidence type="ECO:0000256" key="1">
    <source>
        <dbReference type="ARBA" id="ARBA00004651"/>
    </source>
</evidence>
<evidence type="ECO:0000256" key="4">
    <source>
        <dbReference type="ARBA" id="ARBA00022989"/>
    </source>
</evidence>
<organism evidence="7 8">
    <name type="scientific">Paenibacillus elgii</name>
    <dbReference type="NCBI Taxonomy" id="189691"/>
    <lineage>
        <taxon>Bacteria</taxon>
        <taxon>Bacillati</taxon>
        <taxon>Bacillota</taxon>
        <taxon>Bacilli</taxon>
        <taxon>Bacillales</taxon>
        <taxon>Paenibacillaceae</taxon>
        <taxon>Paenibacillus</taxon>
    </lineage>
</organism>